<dbReference type="OrthoDB" id="6400817at2"/>
<dbReference type="Proteomes" id="UP000307790">
    <property type="component" value="Unassembled WGS sequence"/>
</dbReference>
<sequence>MKIQTIAKFTAQLLWWAAYLFAGAGILTHWVAYSSIFTDIQPISKTNLDFSLDGSLEPGASPGLENSGVEFGVPAIVIEQRIFGSESSAVIRLSPTLSGSCSQNQCAFADTFPIDSSSAVNHSQLDIDKGSPKPRIYRWHRGLSISLNHNAYMQGLRFLNLSEKITLQDDFKGPGTYQIVDIQLMSDTALKQWVSEVQKDSKPIALQWLIVHSPYDTNSTDVRYVIVAKRTPLMRNTDAVRYHF</sequence>
<name>A0A5R9IUI7_9GAMM</name>
<keyword evidence="3" id="KW-1185">Reference proteome</keyword>
<protein>
    <submittedName>
        <fullName evidence="2">Uncharacterized protein</fullName>
    </submittedName>
</protein>
<dbReference type="AlphaFoldDB" id="A0A5R9IUI7"/>
<keyword evidence="1" id="KW-1133">Transmembrane helix</keyword>
<evidence type="ECO:0000313" key="2">
    <source>
        <dbReference type="EMBL" id="TLU66836.1"/>
    </source>
</evidence>
<accession>A0A5R9IUI7</accession>
<evidence type="ECO:0000313" key="3">
    <source>
        <dbReference type="Proteomes" id="UP000307790"/>
    </source>
</evidence>
<proteinExistence type="predicted"/>
<organism evidence="2 3">
    <name type="scientific">Thalassotalea litorea</name>
    <dbReference type="NCBI Taxonomy" id="2020715"/>
    <lineage>
        <taxon>Bacteria</taxon>
        <taxon>Pseudomonadati</taxon>
        <taxon>Pseudomonadota</taxon>
        <taxon>Gammaproteobacteria</taxon>
        <taxon>Alteromonadales</taxon>
        <taxon>Colwelliaceae</taxon>
        <taxon>Thalassotalea</taxon>
    </lineage>
</organism>
<reference evidence="2 3" key="1">
    <citation type="submission" date="2019-05" db="EMBL/GenBank/DDBJ databases">
        <title>Genome sequences of Thalassotalea litorea 1K03283.</title>
        <authorList>
            <person name="Zhang D."/>
        </authorList>
    </citation>
    <scope>NUCLEOTIDE SEQUENCE [LARGE SCALE GENOMIC DNA]</scope>
    <source>
        <strain evidence="2 3">MCCC 1K03283</strain>
    </source>
</reference>
<evidence type="ECO:0000256" key="1">
    <source>
        <dbReference type="SAM" id="Phobius"/>
    </source>
</evidence>
<dbReference type="RefSeq" id="WP_138318901.1">
    <property type="nucleotide sequence ID" value="NZ_VCBC01000004.1"/>
</dbReference>
<dbReference type="EMBL" id="VCBC01000004">
    <property type="protein sequence ID" value="TLU66836.1"/>
    <property type="molecule type" value="Genomic_DNA"/>
</dbReference>
<feature type="transmembrane region" description="Helical" evidence="1">
    <location>
        <begin position="12"/>
        <end position="33"/>
    </location>
</feature>
<keyword evidence="1" id="KW-0472">Membrane</keyword>
<comment type="caution">
    <text evidence="2">The sequence shown here is derived from an EMBL/GenBank/DDBJ whole genome shotgun (WGS) entry which is preliminary data.</text>
</comment>
<gene>
    <name evidence="2" type="ORF">FE810_04840</name>
</gene>
<keyword evidence="1" id="KW-0812">Transmembrane</keyword>